<feature type="domain" description="Glycine zipper 2TM" evidence="2">
    <location>
        <begin position="182"/>
        <end position="215"/>
    </location>
</feature>
<gene>
    <name evidence="3" type="ORF">LTR77_007429</name>
</gene>
<dbReference type="InterPro" id="IPR008816">
    <property type="entry name" value="Gly_zipper_2TM_dom"/>
</dbReference>
<dbReference type="GO" id="GO:0019867">
    <property type="term" value="C:outer membrane"/>
    <property type="evidence" value="ECO:0007669"/>
    <property type="project" value="InterPro"/>
</dbReference>
<feature type="compositionally biased region" description="Gly residues" evidence="1">
    <location>
        <begin position="59"/>
        <end position="78"/>
    </location>
</feature>
<proteinExistence type="predicted"/>
<evidence type="ECO:0000313" key="4">
    <source>
        <dbReference type="Proteomes" id="UP001337655"/>
    </source>
</evidence>
<comment type="caution">
    <text evidence="3">The sequence shown here is derived from an EMBL/GenBank/DDBJ whole genome shotgun (WGS) entry which is preliminary data.</text>
</comment>
<organism evidence="3 4">
    <name type="scientific">Saxophila tyrrhenica</name>
    <dbReference type="NCBI Taxonomy" id="1690608"/>
    <lineage>
        <taxon>Eukaryota</taxon>
        <taxon>Fungi</taxon>
        <taxon>Dikarya</taxon>
        <taxon>Ascomycota</taxon>
        <taxon>Pezizomycotina</taxon>
        <taxon>Dothideomycetes</taxon>
        <taxon>Dothideomycetidae</taxon>
        <taxon>Mycosphaerellales</taxon>
        <taxon>Extremaceae</taxon>
        <taxon>Saxophila</taxon>
    </lineage>
</organism>
<dbReference type="PANTHER" id="PTHR37014:SF10">
    <property type="entry name" value="RICH PROTEIN MS8, PUTATIVE (AFU_ORTHOLOGUE AFUA_7G05650)-RELATED"/>
    <property type="match status" value="1"/>
</dbReference>
<dbReference type="AlphaFoldDB" id="A0AAV9P5D2"/>
<protein>
    <recommendedName>
        <fullName evidence="2">Glycine zipper 2TM domain-containing protein</fullName>
    </recommendedName>
</protein>
<evidence type="ECO:0000256" key="1">
    <source>
        <dbReference type="SAM" id="MobiDB-lite"/>
    </source>
</evidence>
<evidence type="ECO:0000313" key="3">
    <source>
        <dbReference type="EMBL" id="KAK5167730.1"/>
    </source>
</evidence>
<keyword evidence="4" id="KW-1185">Reference proteome</keyword>
<feature type="compositionally biased region" description="Low complexity" evidence="1">
    <location>
        <begin position="79"/>
        <end position="144"/>
    </location>
</feature>
<dbReference type="RefSeq" id="XP_064657436.1">
    <property type="nucleotide sequence ID" value="XM_064804666.1"/>
</dbReference>
<evidence type="ECO:0000259" key="2">
    <source>
        <dbReference type="Pfam" id="PF05433"/>
    </source>
</evidence>
<feature type="compositionally biased region" description="Gly residues" evidence="1">
    <location>
        <begin position="10"/>
        <end position="19"/>
    </location>
</feature>
<dbReference type="Proteomes" id="UP001337655">
    <property type="component" value="Unassembled WGS sequence"/>
</dbReference>
<dbReference type="PANTHER" id="PTHR37014">
    <property type="entry name" value="EXPRESSION LETHALITY PROTEIN HEL10, PUTATIVE (AFU_ORTHOLOGUE AFUA_1G06580)-RELATED"/>
    <property type="match status" value="1"/>
</dbReference>
<sequence length="231" mass="24312">MSGPYDNNGYGQGGYGGTPYGFVLSRTNERQVLDNADIAIRQPGGYGAPPAPNYAQGGYNQGGYSGQGGPPQHGGFTHGQGAPAYGGSDPYQQQQQQQYPSQHQYGGVPNYSDPYQQQQQQYPQQPQYGDQAGYPGGQAPPADYSHGGPWGQGPPPSGNPTNPYGYERDPQDPNNPQEGERGFMGAVAGGVGGHMFGKSHGHGLIGTLAGAFLGSKAEDSFKKRHSGQGRY</sequence>
<accession>A0AAV9P5D2</accession>
<dbReference type="EMBL" id="JAVRRT010000011">
    <property type="protein sequence ID" value="KAK5167730.1"/>
    <property type="molecule type" value="Genomic_DNA"/>
</dbReference>
<feature type="region of interest" description="Disordered" evidence="1">
    <location>
        <begin position="1"/>
        <end position="22"/>
    </location>
</feature>
<dbReference type="Pfam" id="PF05433">
    <property type="entry name" value="Rick_17kDa_Anti"/>
    <property type="match status" value="1"/>
</dbReference>
<feature type="region of interest" description="Disordered" evidence="1">
    <location>
        <begin position="34"/>
        <end position="186"/>
    </location>
</feature>
<dbReference type="GeneID" id="89928765"/>
<name>A0AAV9P5D2_9PEZI</name>
<reference evidence="3 4" key="1">
    <citation type="submission" date="2023-08" db="EMBL/GenBank/DDBJ databases">
        <title>Black Yeasts Isolated from many extreme environments.</title>
        <authorList>
            <person name="Coleine C."/>
            <person name="Stajich J.E."/>
            <person name="Selbmann L."/>
        </authorList>
    </citation>
    <scope>NUCLEOTIDE SEQUENCE [LARGE SCALE GENOMIC DNA]</scope>
    <source>
        <strain evidence="3 4">CCFEE 5935</strain>
    </source>
</reference>